<keyword evidence="4" id="KW-1185">Reference proteome</keyword>
<reference evidence="3 4" key="1">
    <citation type="submission" date="2022-01" db="EMBL/GenBank/DDBJ databases">
        <title>Lysobacter chinensis sp. nov., a bacterium isolated from cow dung compost.</title>
        <authorList>
            <person name="Liu Y."/>
        </authorList>
    </citation>
    <scope>NUCLEOTIDE SEQUENCE [LARGE SCALE GENOMIC DNA]</scope>
    <source>
        <strain evidence="3 4">TLK-CK17</strain>
    </source>
</reference>
<evidence type="ECO:0000313" key="3">
    <source>
        <dbReference type="EMBL" id="MCF7223043.1"/>
    </source>
</evidence>
<keyword evidence="1" id="KW-1133">Transmembrane helix</keyword>
<evidence type="ECO:0000313" key="4">
    <source>
        <dbReference type="Proteomes" id="UP001430796"/>
    </source>
</evidence>
<proteinExistence type="predicted"/>
<keyword evidence="1" id="KW-0472">Membrane</keyword>
<evidence type="ECO:0000256" key="1">
    <source>
        <dbReference type="SAM" id="Phobius"/>
    </source>
</evidence>
<organism evidence="3 4">
    <name type="scientific">Marilutibacter chinensis</name>
    <dbReference type="NCBI Taxonomy" id="2912247"/>
    <lineage>
        <taxon>Bacteria</taxon>
        <taxon>Pseudomonadati</taxon>
        <taxon>Pseudomonadota</taxon>
        <taxon>Gammaproteobacteria</taxon>
        <taxon>Lysobacterales</taxon>
        <taxon>Lysobacteraceae</taxon>
        <taxon>Marilutibacter</taxon>
    </lineage>
</organism>
<name>A0ABS9HWE2_9GAMM</name>
<evidence type="ECO:0000313" key="2">
    <source>
        <dbReference type="EMBL" id="MCF7221216.1"/>
    </source>
</evidence>
<sequence>MIVPEYWAEARLQHRSHRRSITVRRFGWSDDSPAAAQAHADARACEALERVLAGEPLRRREPKVAYNGAEGVPIREEIVQRHGDTVVSRNGYGALCLNTPDVLFADVDFSDEAGGWLRLTVFGVLVAAAIAFGMLTQSHGWGVAAVVVALLFGSVLAHLLHRWSVKMRGGPERIARRRVAAFVAANPDWHLRVYRTPAGLRVLAMHRRFDPASDEAANLFEALGTDPLYARMCRRQHCFRARVSPKPWRIGIGRHLRPRPGVWPVSPERMPERRRWVEDYEQAARGHAACRFVEALGSIRSVDATAERVMVLHDDLCRARQALPIA</sequence>
<accession>A0ABS9HWE2</accession>
<feature type="transmembrane region" description="Helical" evidence="1">
    <location>
        <begin position="116"/>
        <end position="135"/>
    </location>
</feature>
<evidence type="ECO:0008006" key="5">
    <source>
        <dbReference type="Google" id="ProtNLM"/>
    </source>
</evidence>
<reference evidence="3 4" key="3">
    <citation type="submission" date="2022-01" db="EMBL/GenBank/DDBJ databases">
        <authorList>
            <person name="Zhou L.Y."/>
        </authorList>
    </citation>
    <scope>NUCLEOTIDE SEQUENCE</scope>
    <source>
        <strain evidence="3 4">TLK-CK17</strain>
    </source>
</reference>
<dbReference type="RefSeq" id="WP_237053601.1">
    <property type="nucleotide sequence ID" value="NZ_JAKJPO010000001.1"/>
</dbReference>
<dbReference type="Proteomes" id="UP001430796">
    <property type="component" value="Unassembled WGS sequence"/>
</dbReference>
<comment type="caution">
    <text evidence="3">The sequence shown here is derived from an EMBL/GenBank/DDBJ whole genome shotgun (WGS) entry which is preliminary data.</text>
</comment>
<gene>
    <name evidence="2" type="ORF">L3V18_05355</name>
    <name evidence="3" type="ORF">L3V18_14790</name>
</gene>
<keyword evidence="1" id="KW-0812">Transmembrane</keyword>
<feature type="transmembrane region" description="Helical" evidence="1">
    <location>
        <begin position="141"/>
        <end position="160"/>
    </location>
</feature>
<dbReference type="EMBL" id="JAKJPO010000010">
    <property type="protein sequence ID" value="MCF7223043.1"/>
    <property type="molecule type" value="Genomic_DNA"/>
</dbReference>
<dbReference type="EMBL" id="JAKJPO010000001">
    <property type="protein sequence ID" value="MCF7221216.1"/>
    <property type="molecule type" value="Genomic_DNA"/>
</dbReference>
<protein>
    <recommendedName>
        <fullName evidence="5">Transmembrane protein</fullName>
    </recommendedName>
</protein>
<reference evidence="4" key="2">
    <citation type="submission" date="2022-01" db="EMBL/GenBank/DDBJ databases">
        <title>Lysobacter chinensis sp. nov., a bacterium isolated from cow dung compost.</title>
        <authorList>
            <person name="Zhou L.Y."/>
        </authorList>
    </citation>
    <scope>NUCLEOTIDE SEQUENCE [LARGE SCALE GENOMIC DNA]</scope>
    <source>
        <strain evidence="4">TLK-CK17</strain>
    </source>
</reference>